<dbReference type="EMBL" id="JFYZ01000064">
    <property type="protein sequence ID" value="EZP70913.1"/>
    <property type="molecule type" value="Genomic_DNA"/>
</dbReference>
<dbReference type="Pfam" id="PF00593">
    <property type="entry name" value="TonB_dep_Rec_b-barrel"/>
    <property type="match status" value="1"/>
</dbReference>
<dbReference type="Gene3D" id="2.40.170.20">
    <property type="entry name" value="TonB-dependent receptor, beta-barrel domain"/>
    <property type="match status" value="1"/>
</dbReference>
<evidence type="ECO:0000256" key="1">
    <source>
        <dbReference type="ARBA" id="ARBA00004442"/>
    </source>
</evidence>
<dbReference type="eggNOG" id="COG1629">
    <property type="taxonomic scope" value="Bacteria"/>
</dbReference>
<organism evidence="5 6">
    <name type="scientific">Novosphingobium resinovorum</name>
    <dbReference type="NCBI Taxonomy" id="158500"/>
    <lineage>
        <taxon>Bacteria</taxon>
        <taxon>Pseudomonadati</taxon>
        <taxon>Pseudomonadota</taxon>
        <taxon>Alphaproteobacteria</taxon>
        <taxon>Sphingomonadales</taxon>
        <taxon>Sphingomonadaceae</taxon>
        <taxon>Novosphingobium</taxon>
    </lineage>
</organism>
<dbReference type="AlphaFoldDB" id="A0A031JCF2"/>
<evidence type="ECO:0000259" key="4">
    <source>
        <dbReference type="Pfam" id="PF00593"/>
    </source>
</evidence>
<comment type="subcellular location">
    <subcellularLocation>
        <location evidence="1">Cell outer membrane</location>
    </subcellularLocation>
</comment>
<dbReference type="GO" id="GO:0009279">
    <property type="term" value="C:cell outer membrane"/>
    <property type="evidence" value="ECO:0007669"/>
    <property type="project" value="UniProtKB-SubCell"/>
</dbReference>
<dbReference type="Proteomes" id="UP000024329">
    <property type="component" value="Unassembled WGS sequence"/>
</dbReference>
<dbReference type="PATRIC" id="fig|158500.4.peg.5431"/>
<dbReference type="InterPro" id="IPR000531">
    <property type="entry name" value="Beta-barrel_TonB"/>
</dbReference>
<name>A0A031JCF2_9SPHN</name>
<keyword evidence="5" id="KW-0675">Receptor</keyword>
<keyword evidence="2" id="KW-0472">Membrane</keyword>
<protein>
    <submittedName>
        <fullName evidence="5">Putative TonB dependent receptor protein</fullName>
    </submittedName>
</protein>
<proteinExistence type="predicted"/>
<dbReference type="InterPro" id="IPR036942">
    <property type="entry name" value="Beta-barrel_TonB_sf"/>
</dbReference>
<accession>A0A031JCF2</accession>
<dbReference type="eggNOG" id="COG4771">
    <property type="taxonomic scope" value="Bacteria"/>
</dbReference>
<comment type="caution">
    <text evidence="5">The sequence shown here is derived from an EMBL/GenBank/DDBJ whole genome shotgun (WGS) entry which is preliminary data.</text>
</comment>
<evidence type="ECO:0000313" key="5">
    <source>
        <dbReference type="EMBL" id="EZP70913.1"/>
    </source>
</evidence>
<gene>
    <name evidence="5" type="ORF">BV97_05359</name>
</gene>
<sequence>MYGQPDSADLFNASRSKVSFAARKARARLALLSCVAVGAWHPVMAEAQTVTPPDQTVAIAGPQIPGESSTRSVLIEKTKKKSKKSVTFENPAEDGTFGDMGPFFGFSTFNGREITGSNNFRDISFRQFPIELQKEVGYRSFYGADQVEGALFGLTTSEALRPLDLKKARFQADLRGIYSSYADRSGQSPGRRLSASYVDQFDTGIGRIGFSAGVMLNDSFLPKDFYKGTTAVKPCNSIGPTASGNCTYDPNSTNALYFPTGSHTFRQQRSDEEQRAYFATIQWQPNEKWDIMIDGERSSRIQSRYRSEFALTEGFRSLTPLEIAPSGAPLRFSGETKLESLGFARTRDEKYTGYGINVRFRPTERLEIRTDLSYSRTERSQTDISASASTNDLVGPGGRIGYTLDLSHGGVPYIEFATPIDLSDHSLFTASAAARRGRDTRRDAIKAWRTDVIYELGGLLETIRLGARYSEHKRHGQVLTYQSDGIPEANVQAGNASCRRGPITTDFLADSGTNINSWAVFDPACLYTAFTGNTDYDIPLARKSGGEQDVSEKILAGYIMGNFKGELADLPVHGNIGLRVTQTRRTTRVARYTGSPDPIIDRSGSLVDFLPSANVVVEAGRGLEIEGSVYRTLLRSAIDGFNLRRVIAGPSGTIERQDPVKAWNMDLSLRYSPAPDTAISLDAYYKFLSSSAWPGDLIMPGGPVLNPALRADSLKKSYIRGAAVSLRQTFSMLPAPLDGLALEASYSFTDSNFRFNDPSATDPANPLYLFVPPSGVPGLSKHAVNLSGSWEKGNFGIGATYEYRSGFLRPTGLTANRVLGPTNYLNAYVSYRIDDHMQLRLAALNLTNEHEVLYRPVADAAAQTSYFGQTFSLSLKLRY</sequence>
<evidence type="ECO:0000256" key="2">
    <source>
        <dbReference type="ARBA" id="ARBA00023136"/>
    </source>
</evidence>
<feature type="domain" description="TonB-dependent receptor-like beta-barrel" evidence="4">
    <location>
        <begin position="434"/>
        <end position="846"/>
    </location>
</feature>
<reference evidence="5 6" key="1">
    <citation type="submission" date="2014-03" db="EMBL/GenBank/DDBJ databases">
        <title>Whole genome sequence of Novosphingobium resinovorum KF1.</title>
        <authorList>
            <person name="Gan H.M."/>
            <person name="Gan H.Y."/>
            <person name="Chew T.H."/>
            <person name="Savka M.A."/>
        </authorList>
    </citation>
    <scope>NUCLEOTIDE SEQUENCE [LARGE SCALE GENOMIC DNA]</scope>
    <source>
        <strain evidence="5 6">KF1</strain>
    </source>
</reference>
<dbReference type="SUPFAM" id="SSF56935">
    <property type="entry name" value="Porins"/>
    <property type="match status" value="1"/>
</dbReference>
<evidence type="ECO:0000256" key="3">
    <source>
        <dbReference type="ARBA" id="ARBA00023237"/>
    </source>
</evidence>
<evidence type="ECO:0000313" key="6">
    <source>
        <dbReference type="Proteomes" id="UP000024329"/>
    </source>
</evidence>
<dbReference type="PANTHER" id="PTHR40980">
    <property type="entry name" value="PLUG DOMAIN-CONTAINING PROTEIN"/>
    <property type="match status" value="1"/>
</dbReference>
<keyword evidence="3" id="KW-0998">Cell outer membrane</keyword>
<dbReference type="PANTHER" id="PTHR40980:SF4">
    <property type="entry name" value="TONB-DEPENDENT RECEPTOR-LIKE BETA-BARREL DOMAIN-CONTAINING PROTEIN"/>
    <property type="match status" value="1"/>
</dbReference>